<accession>A0ABU9T8C1</accession>
<keyword evidence="1" id="KW-0812">Transmembrane</keyword>
<comment type="caution">
    <text evidence="2">The sequence shown here is derived from an EMBL/GenBank/DDBJ whole genome shotgun (WGS) entry which is preliminary data.</text>
</comment>
<evidence type="ECO:0000313" key="3">
    <source>
        <dbReference type="Proteomes" id="UP001477870"/>
    </source>
</evidence>
<gene>
    <name evidence="2" type="ORF">WNY59_12330</name>
</gene>
<sequence>MNENKPWYLSKTIWAALVSIIATLAAFFGITIDDGLRESLSSGLLQLVTAIAGIITIFGRVSASTKIS</sequence>
<dbReference type="RefSeq" id="WP_018687360.1">
    <property type="nucleotide sequence ID" value="NZ_JBBMQO010000006.1"/>
</dbReference>
<dbReference type="EMBL" id="JBBMQO010000006">
    <property type="protein sequence ID" value="MEM5502373.1"/>
    <property type="molecule type" value="Genomic_DNA"/>
</dbReference>
<evidence type="ECO:0000256" key="1">
    <source>
        <dbReference type="SAM" id="Phobius"/>
    </source>
</evidence>
<keyword evidence="1" id="KW-1133">Transmembrane helix</keyword>
<feature type="transmembrane region" description="Helical" evidence="1">
    <location>
        <begin position="12"/>
        <end position="32"/>
    </location>
</feature>
<name>A0ABU9T8C1_9HYPH</name>
<keyword evidence="1" id="KW-0472">Membrane</keyword>
<protein>
    <recommendedName>
        <fullName evidence="4">Holin</fullName>
    </recommendedName>
</protein>
<feature type="transmembrane region" description="Helical" evidence="1">
    <location>
        <begin position="44"/>
        <end position="63"/>
    </location>
</feature>
<evidence type="ECO:0008006" key="4">
    <source>
        <dbReference type="Google" id="ProtNLM"/>
    </source>
</evidence>
<proteinExistence type="predicted"/>
<reference evidence="2 3" key="1">
    <citation type="submission" date="2024-03" db="EMBL/GenBank/DDBJ databases">
        <title>Community enrichment and isolation of bacterial strains for fucoidan degradation.</title>
        <authorList>
            <person name="Sichert A."/>
        </authorList>
    </citation>
    <scope>NUCLEOTIDE SEQUENCE [LARGE SCALE GENOMIC DNA]</scope>
    <source>
        <strain evidence="2 3">AS62</strain>
    </source>
</reference>
<dbReference type="Proteomes" id="UP001477870">
    <property type="component" value="Unassembled WGS sequence"/>
</dbReference>
<keyword evidence="3" id="KW-1185">Reference proteome</keyword>
<evidence type="ECO:0000313" key="2">
    <source>
        <dbReference type="EMBL" id="MEM5502373.1"/>
    </source>
</evidence>
<organism evidence="2 3">
    <name type="scientific">Ahrensia kielensis</name>
    <dbReference type="NCBI Taxonomy" id="76980"/>
    <lineage>
        <taxon>Bacteria</taxon>
        <taxon>Pseudomonadati</taxon>
        <taxon>Pseudomonadota</taxon>
        <taxon>Alphaproteobacteria</taxon>
        <taxon>Hyphomicrobiales</taxon>
        <taxon>Ahrensiaceae</taxon>
        <taxon>Ahrensia</taxon>
    </lineage>
</organism>